<dbReference type="Gene3D" id="3.40.50.2300">
    <property type="match status" value="1"/>
</dbReference>
<dbReference type="EMBL" id="JARESE010000070">
    <property type="protein sequence ID" value="MDE8654018.1"/>
    <property type="molecule type" value="Genomic_DNA"/>
</dbReference>
<dbReference type="PROSITE" id="PS50110">
    <property type="entry name" value="RESPONSE_REGULATORY"/>
    <property type="match status" value="1"/>
</dbReference>
<dbReference type="Pfam" id="PF00072">
    <property type="entry name" value="Response_reg"/>
    <property type="match status" value="1"/>
</dbReference>
<name>A0ABT5WVT8_9SPHN</name>
<dbReference type="PANTHER" id="PTHR44591:SF3">
    <property type="entry name" value="RESPONSE REGULATORY DOMAIN-CONTAINING PROTEIN"/>
    <property type="match status" value="1"/>
</dbReference>
<evidence type="ECO:0000259" key="3">
    <source>
        <dbReference type="PROSITE" id="PS50110"/>
    </source>
</evidence>
<gene>
    <name evidence="4" type="ORF">PYV00_20195</name>
</gene>
<organism evidence="4 5">
    <name type="scientific">Novosphingobium album</name>
    <name type="common">ex Liu et al. 2023</name>
    <dbReference type="NCBI Taxonomy" id="3031130"/>
    <lineage>
        <taxon>Bacteria</taxon>
        <taxon>Pseudomonadati</taxon>
        <taxon>Pseudomonadota</taxon>
        <taxon>Alphaproteobacteria</taxon>
        <taxon>Sphingomonadales</taxon>
        <taxon>Sphingomonadaceae</taxon>
        <taxon>Novosphingobium</taxon>
    </lineage>
</organism>
<proteinExistence type="predicted"/>
<comment type="caution">
    <text evidence="4">The sequence shown here is derived from an EMBL/GenBank/DDBJ whole genome shotgun (WGS) entry which is preliminary data.</text>
</comment>
<dbReference type="SMART" id="SM00448">
    <property type="entry name" value="REC"/>
    <property type="match status" value="1"/>
</dbReference>
<dbReference type="PANTHER" id="PTHR44591">
    <property type="entry name" value="STRESS RESPONSE REGULATOR PROTEIN 1"/>
    <property type="match status" value="1"/>
</dbReference>
<dbReference type="Proteomes" id="UP001216253">
    <property type="component" value="Unassembled WGS sequence"/>
</dbReference>
<evidence type="ECO:0000256" key="2">
    <source>
        <dbReference type="PROSITE-ProRule" id="PRU00169"/>
    </source>
</evidence>
<protein>
    <submittedName>
        <fullName evidence="4">Response regulator</fullName>
    </submittedName>
</protein>
<evidence type="ECO:0000313" key="4">
    <source>
        <dbReference type="EMBL" id="MDE8654018.1"/>
    </source>
</evidence>
<accession>A0ABT5WVT8</accession>
<dbReference type="InterPro" id="IPR001789">
    <property type="entry name" value="Sig_transdc_resp-reg_receiver"/>
</dbReference>
<feature type="modified residue" description="4-aspartylphosphate" evidence="2">
    <location>
        <position position="51"/>
    </location>
</feature>
<evidence type="ECO:0000313" key="5">
    <source>
        <dbReference type="Proteomes" id="UP001216253"/>
    </source>
</evidence>
<dbReference type="SUPFAM" id="SSF52172">
    <property type="entry name" value="CheY-like"/>
    <property type="match status" value="1"/>
</dbReference>
<reference evidence="4 5" key="1">
    <citation type="submission" date="2023-03" db="EMBL/GenBank/DDBJ databases">
        <title>NovoSphingobium album sp. nov. isolated from polycyclic aromatic hydrocarbons- and heavy-metal polluted soil.</title>
        <authorList>
            <person name="Liu Z."/>
            <person name="Wang K."/>
        </authorList>
    </citation>
    <scope>NUCLEOTIDE SEQUENCE [LARGE SCALE GENOMIC DNA]</scope>
    <source>
        <strain evidence="4 5">H3SJ31-1</strain>
    </source>
</reference>
<keyword evidence="1 2" id="KW-0597">Phosphoprotein</keyword>
<dbReference type="RefSeq" id="WP_275230134.1">
    <property type="nucleotide sequence ID" value="NZ_JARESE010000070.1"/>
</dbReference>
<feature type="domain" description="Response regulatory" evidence="3">
    <location>
        <begin position="1"/>
        <end position="116"/>
    </location>
</feature>
<dbReference type="InterPro" id="IPR050595">
    <property type="entry name" value="Bact_response_regulator"/>
</dbReference>
<evidence type="ECO:0000256" key="1">
    <source>
        <dbReference type="ARBA" id="ARBA00022553"/>
    </source>
</evidence>
<dbReference type="CDD" id="cd00156">
    <property type="entry name" value="REC"/>
    <property type="match status" value="1"/>
</dbReference>
<sequence>MLVADDTRSVALRLSELIAEAGQFAIAGPAFDGAQAMALFAATRPDAAVLDFTMPRATGLDVLRAIREAGSDCLVIVMTNQTDPSIRERCLAAGADHFLLKSQDIGIVVEILRDHFARY</sequence>
<keyword evidence="5" id="KW-1185">Reference proteome</keyword>
<dbReference type="InterPro" id="IPR011006">
    <property type="entry name" value="CheY-like_superfamily"/>
</dbReference>